<name>A0A0N5CFS4_STREA</name>
<dbReference type="InterPro" id="IPR036397">
    <property type="entry name" value="RNaseH_sf"/>
</dbReference>
<dbReference type="STRING" id="174720.A0A0N5CFS4"/>
<dbReference type="PANTHER" id="PTHR37984">
    <property type="entry name" value="PROTEIN CBG26694"/>
    <property type="match status" value="1"/>
</dbReference>
<dbReference type="InterPro" id="IPR017956">
    <property type="entry name" value="AT_hook_DNA-bd_motif"/>
</dbReference>
<dbReference type="InterPro" id="IPR001584">
    <property type="entry name" value="Integrase_cat-core"/>
</dbReference>
<feature type="chain" id="PRO_5005895811" evidence="2">
    <location>
        <begin position="28"/>
        <end position="314"/>
    </location>
</feature>
<proteinExistence type="predicted"/>
<dbReference type="Proteomes" id="UP000046392">
    <property type="component" value="Unplaced"/>
</dbReference>
<feature type="region of interest" description="Disordered" evidence="1">
    <location>
        <begin position="255"/>
        <end position="314"/>
    </location>
</feature>
<evidence type="ECO:0000313" key="4">
    <source>
        <dbReference type="Proteomes" id="UP000046392"/>
    </source>
</evidence>
<dbReference type="GO" id="GO:0015074">
    <property type="term" value="P:DNA integration"/>
    <property type="evidence" value="ECO:0007669"/>
    <property type="project" value="InterPro"/>
</dbReference>
<dbReference type="PANTHER" id="PTHR37984:SF5">
    <property type="entry name" value="PROTEIN NYNRIN-LIKE"/>
    <property type="match status" value="1"/>
</dbReference>
<dbReference type="SUPFAM" id="SSF53098">
    <property type="entry name" value="Ribonuclease H-like"/>
    <property type="match status" value="1"/>
</dbReference>
<dbReference type="PRINTS" id="PR00929">
    <property type="entry name" value="ATHOOK"/>
</dbReference>
<sequence>MKLNTFTTIKLLKLSFFLLGFPHTLKTDNGPAFIADLFKNFCKTYNIEHYAVSAYNHQGNGIVERFNRTIRESLRIYKEKDISDIINSTQYVHNFSYTTNQEGKPKEYILSTADRFTNESYTNTTLSGRQNLLQFIKEKLKPTPTDGTSTSKEFATLKVGTIVYKKIVNAHKNNEQFHGPYRILEHLHGDTYLIGMVTRSNRKTGQIERCNARFLKLAPLAIQHTLNDESHILDNDNHHNTRVISFPQETIIKKGRGRPRKVLPTNNETPNTDEIIIQPKKGRGRPKKLVSMNNSNITTIDPQTQQPTRGSGRP</sequence>
<accession>A0A0N5CFS4</accession>
<reference evidence="5" key="1">
    <citation type="submission" date="2017-02" db="UniProtKB">
        <authorList>
            <consortium name="WormBaseParasite"/>
        </authorList>
    </citation>
    <scope>IDENTIFICATION</scope>
</reference>
<evidence type="ECO:0000259" key="3">
    <source>
        <dbReference type="PROSITE" id="PS50994"/>
    </source>
</evidence>
<dbReference type="InterPro" id="IPR012337">
    <property type="entry name" value="RNaseH-like_sf"/>
</dbReference>
<organism evidence="4 5">
    <name type="scientific">Strongyloides papillosus</name>
    <name type="common">Intestinal threadworm</name>
    <dbReference type="NCBI Taxonomy" id="174720"/>
    <lineage>
        <taxon>Eukaryota</taxon>
        <taxon>Metazoa</taxon>
        <taxon>Ecdysozoa</taxon>
        <taxon>Nematoda</taxon>
        <taxon>Chromadorea</taxon>
        <taxon>Rhabditida</taxon>
        <taxon>Tylenchina</taxon>
        <taxon>Panagrolaimomorpha</taxon>
        <taxon>Strongyloidoidea</taxon>
        <taxon>Strongyloididae</taxon>
        <taxon>Strongyloides</taxon>
    </lineage>
</organism>
<evidence type="ECO:0000313" key="5">
    <source>
        <dbReference type="WBParaSite" id="SPAL_0001670700.1"/>
    </source>
</evidence>
<dbReference type="SMART" id="SM00384">
    <property type="entry name" value="AT_hook"/>
    <property type="match status" value="2"/>
</dbReference>
<dbReference type="Gene3D" id="3.30.420.10">
    <property type="entry name" value="Ribonuclease H-like superfamily/Ribonuclease H"/>
    <property type="match status" value="1"/>
</dbReference>
<evidence type="ECO:0000256" key="2">
    <source>
        <dbReference type="SAM" id="SignalP"/>
    </source>
</evidence>
<dbReference type="WBParaSite" id="SPAL_0001670700.1">
    <property type="protein sequence ID" value="SPAL_0001670700.1"/>
    <property type="gene ID" value="SPAL_0001670700"/>
</dbReference>
<dbReference type="AlphaFoldDB" id="A0A0N5CFS4"/>
<feature type="signal peptide" evidence="2">
    <location>
        <begin position="1"/>
        <end position="27"/>
    </location>
</feature>
<dbReference type="GO" id="GO:0003677">
    <property type="term" value="F:DNA binding"/>
    <property type="evidence" value="ECO:0007669"/>
    <property type="project" value="InterPro"/>
</dbReference>
<keyword evidence="4" id="KW-1185">Reference proteome</keyword>
<dbReference type="InterPro" id="IPR050951">
    <property type="entry name" value="Retrovirus_Pol_polyprotein"/>
</dbReference>
<dbReference type="PROSITE" id="PS50994">
    <property type="entry name" value="INTEGRASE"/>
    <property type="match status" value="1"/>
</dbReference>
<feature type="compositionally biased region" description="Low complexity" evidence="1">
    <location>
        <begin position="297"/>
        <end position="308"/>
    </location>
</feature>
<keyword evidence="2" id="KW-0732">Signal</keyword>
<feature type="domain" description="Integrase catalytic" evidence="3">
    <location>
        <begin position="1"/>
        <end position="120"/>
    </location>
</feature>
<evidence type="ECO:0000256" key="1">
    <source>
        <dbReference type="SAM" id="MobiDB-lite"/>
    </source>
</evidence>
<protein>
    <submittedName>
        <fullName evidence="5">Integrase catalytic domain-containing protein</fullName>
    </submittedName>
</protein>